<dbReference type="Gene3D" id="3.40.50.150">
    <property type="entry name" value="Vaccinia Virus protein VP39"/>
    <property type="match status" value="2"/>
</dbReference>
<dbReference type="SUPFAM" id="SSF53335">
    <property type="entry name" value="S-adenosyl-L-methionine-dependent methyltransferases"/>
    <property type="match status" value="1"/>
</dbReference>
<name>A0A2I1I752_9ACTO</name>
<evidence type="ECO:0000256" key="4">
    <source>
        <dbReference type="RuleBase" id="RU362026"/>
    </source>
</evidence>
<evidence type="ECO:0000313" key="6">
    <source>
        <dbReference type="EMBL" id="PKY66959.1"/>
    </source>
</evidence>
<comment type="similarity">
    <text evidence="1 4">Belongs to the N(4)/N(6)-methyltransferase family.</text>
</comment>
<feature type="domain" description="DNA methylase N-4/N-6" evidence="5">
    <location>
        <begin position="29"/>
        <end position="400"/>
    </location>
</feature>
<evidence type="ECO:0000313" key="7">
    <source>
        <dbReference type="Proteomes" id="UP000234545"/>
    </source>
</evidence>
<dbReference type="Pfam" id="PF01555">
    <property type="entry name" value="N6_N4_Mtase"/>
    <property type="match status" value="1"/>
</dbReference>
<dbReference type="AlphaFoldDB" id="A0A2I1I752"/>
<reference evidence="6 7" key="1">
    <citation type="submission" date="2017-12" db="EMBL/GenBank/DDBJ databases">
        <title>Phylogenetic diversity of female urinary microbiome.</title>
        <authorList>
            <person name="Thomas-White K."/>
            <person name="Wolfe A.J."/>
        </authorList>
    </citation>
    <scope>NUCLEOTIDE SEQUENCE [LARGE SCALE GENOMIC DNA]</scope>
    <source>
        <strain evidence="6 7">UMB0250</strain>
    </source>
</reference>
<dbReference type="InterPro" id="IPR002941">
    <property type="entry name" value="DNA_methylase_N4/N6"/>
</dbReference>
<gene>
    <name evidence="6" type="ORF">CYJ25_01590</name>
</gene>
<evidence type="ECO:0000256" key="1">
    <source>
        <dbReference type="ARBA" id="ARBA00006594"/>
    </source>
</evidence>
<sequence length="418" mass="46339">MTPYYQDDLTTVHHGDCLEVLATLPEASVDAIVTDPPYALGFMGNTWDKQPDFQDWCRTWAVECLRVLKPGGHMLAFGSPRTWHRLACGVEDAGFELRDQIAWIYAGSAVPKSLDVAKAIDKESNNNRERQLEFTKWMRSTGITAREIYEATGTHMGNHYLSSKQQPAIPTEATFEKLRPLLPKVPERIEKLVIERTGDEFSAFARRTDRQVVKRNIDNQATDFGRVRTVNAGTPVLDEAKRWQGWGTALKPAFEPCLVARKPLVGTVADSVLTYGTGAINVNATRFNGTDGRWPTNLAIDEQVAADLDATTPGGRSRVFPTFRFEAKAPTQERPKVDGVAHPTVKPLALMRWLVRLVTQPGGTVLDPFAGSGTTLEAAVLEGFNAIGIEREEIYLPLIMQRLGKPCDVPFNFEEGTA</sequence>
<dbReference type="Proteomes" id="UP000234545">
    <property type="component" value="Unassembled WGS sequence"/>
</dbReference>
<dbReference type="EMBL" id="PKKJ01000001">
    <property type="protein sequence ID" value="PKY66959.1"/>
    <property type="molecule type" value="Genomic_DNA"/>
</dbReference>
<protein>
    <recommendedName>
        <fullName evidence="4">Methyltransferase</fullName>
        <ecNumber evidence="4">2.1.1.-</ecNumber>
    </recommendedName>
</protein>
<dbReference type="InterPro" id="IPR029063">
    <property type="entry name" value="SAM-dependent_MTases_sf"/>
</dbReference>
<dbReference type="CDD" id="cd02440">
    <property type="entry name" value="AdoMet_MTases"/>
    <property type="match status" value="1"/>
</dbReference>
<dbReference type="OrthoDB" id="9773060at2"/>
<accession>A0A2I1I752</accession>
<dbReference type="RefSeq" id="WP_101627456.1">
    <property type="nucleotide sequence ID" value="NZ_PKKJ01000001.1"/>
</dbReference>
<dbReference type="GO" id="GO:0003677">
    <property type="term" value="F:DNA binding"/>
    <property type="evidence" value="ECO:0007669"/>
    <property type="project" value="InterPro"/>
</dbReference>
<dbReference type="PROSITE" id="PS00092">
    <property type="entry name" value="N6_MTASE"/>
    <property type="match status" value="1"/>
</dbReference>
<evidence type="ECO:0000259" key="5">
    <source>
        <dbReference type="Pfam" id="PF01555"/>
    </source>
</evidence>
<dbReference type="InterPro" id="IPR001091">
    <property type="entry name" value="RM_Methyltransferase"/>
</dbReference>
<evidence type="ECO:0000256" key="2">
    <source>
        <dbReference type="ARBA" id="ARBA00022603"/>
    </source>
</evidence>
<organism evidence="6 7">
    <name type="scientific">Schaalia turicensis</name>
    <dbReference type="NCBI Taxonomy" id="131111"/>
    <lineage>
        <taxon>Bacteria</taxon>
        <taxon>Bacillati</taxon>
        <taxon>Actinomycetota</taxon>
        <taxon>Actinomycetes</taxon>
        <taxon>Actinomycetales</taxon>
        <taxon>Actinomycetaceae</taxon>
        <taxon>Schaalia</taxon>
    </lineage>
</organism>
<dbReference type="GO" id="GO:0008170">
    <property type="term" value="F:N-methyltransferase activity"/>
    <property type="evidence" value="ECO:0007669"/>
    <property type="project" value="InterPro"/>
</dbReference>
<evidence type="ECO:0000256" key="3">
    <source>
        <dbReference type="ARBA" id="ARBA00022679"/>
    </source>
</evidence>
<dbReference type="InterPro" id="IPR002052">
    <property type="entry name" value="DNA_methylase_N6_adenine_CS"/>
</dbReference>
<comment type="caution">
    <text evidence="6">The sequence shown here is derived from an EMBL/GenBank/DDBJ whole genome shotgun (WGS) entry which is preliminary data.</text>
</comment>
<dbReference type="PRINTS" id="PR00508">
    <property type="entry name" value="S21N4MTFRASE"/>
</dbReference>
<dbReference type="EC" id="2.1.1.-" evidence="4"/>
<dbReference type="GO" id="GO:0032259">
    <property type="term" value="P:methylation"/>
    <property type="evidence" value="ECO:0007669"/>
    <property type="project" value="UniProtKB-KW"/>
</dbReference>
<keyword evidence="2" id="KW-0489">Methyltransferase</keyword>
<keyword evidence="3" id="KW-0808">Transferase</keyword>
<proteinExistence type="inferred from homology"/>